<protein>
    <submittedName>
        <fullName evidence="1">Peptidyl-prolyl cis-trans isomerase</fullName>
    </submittedName>
</protein>
<dbReference type="Proteomes" id="UP000613030">
    <property type="component" value="Unassembled WGS sequence"/>
</dbReference>
<organism evidence="1 2">
    <name type="scientific">Chryseolinea lacunae</name>
    <dbReference type="NCBI Taxonomy" id="2801331"/>
    <lineage>
        <taxon>Bacteria</taxon>
        <taxon>Pseudomonadati</taxon>
        <taxon>Bacteroidota</taxon>
        <taxon>Cytophagia</taxon>
        <taxon>Cytophagales</taxon>
        <taxon>Fulvivirgaceae</taxon>
        <taxon>Chryseolinea</taxon>
    </lineage>
</organism>
<accession>A0ABS1KV43</accession>
<keyword evidence="1" id="KW-0413">Isomerase</keyword>
<reference evidence="1 2" key="1">
    <citation type="submission" date="2021-01" db="EMBL/GenBank/DDBJ databases">
        <title>Chryseolinea sp. Jin1 Genome sequencing and assembly.</title>
        <authorList>
            <person name="Kim I."/>
        </authorList>
    </citation>
    <scope>NUCLEOTIDE SEQUENCE [LARGE SCALE GENOMIC DNA]</scope>
    <source>
        <strain evidence="1 2">Jin1</strain>
    </source>
</reference>
<gene>
    <name evidence="1" type="ORF">JI741_13260</name>
</gene>
<sequence length="291" mass="33640">MNGATTVFVLLCLLFSGCDLIKMKGSHADGEAGRTPVARANDSYLYKDELVGITAPGTPPEDSTKLVEAYINTWIRKQLLIQEASRKIDINEAQVERKILDYRYSIIAYEYQTYYIKQHLDTLVGLDEIETYYKANIDNFILKQNIVQGVFIKIPKNAPRTAKIKELIFSTRDKDKRELKSYCLSFSSAYHISDSTWVVFDDLVKNSPLAEIPNKIQFLKSNPYYETSDDNFLYFLKVGQYRISDNVSPMEFVKDDIQNILVNKRKVELGKKLEDEVFKEAQDQKEFEIFN</sequence>
<dbReference type="EMBL" id="JAERRB010000004">
    <property type="protein sequence ID" value="MBL0742191.1"/>
    <property type="molecule type" value="Genomic_DNA"/>
</dbReference>
<evidence type="ECO:0000313" key="1">
    <source>
        <dbReference type="EMBL" id="MBL0742191.1"/>
    </source>
</evidence>
<name>A0ABS1KV43_9BACT</name>
<dbReference type="RefSeq" id="WP_202010163.1">
    <property type="nucleotide sequence ID" value="NZ_JAERRB010000004.1"/>
</dbReference>
<proteinExistence type="predicted"/>
<keyword evidence="2" id="KW-1185">Reference proteome</keyword>
<dbReference type="GO" id="GO:0016853">
    <property type="term" value="F:isomerase activity"/>
    <property type="evidence" value="ECO:0007669"/>
    <property type="project" value="UniProtKB-KW"/>
</dbReference>
<comment type="caution">
    <text evidence="1">The sequence shown here is derived from an EMBL/GenBank/DDBJ whole genome shotgun (WGS) entry which is preliminary data.</text>
</comment>
<evidence type="ECO:0000313" key="2">
    <source>
        <dbReference type="Proteomes" id="UP000613030"/>
    </source>
</evidence>